<dbReference type="AlphaFoldDB" id="A0A6L9UJF7"/>
<name>A0A6L9UJF7_9HYPH</name>
<protein>
    <submittedName>
        <fullName evidence="1">Uncharacterized protein</fullName>
    </submittedName>
</protein>
<evidence type="ECO:0000313" key="1">
    <source>
        <dbReference type="EMBL" id="NEI74030.1"/>
    </source>
</evidence>
<dbReference type="EMBL" id="WUEY01000024">
    <property type="protein sequence ID" value="NEI74030.1"/>
    <property type="molecule type" value="Genomic_DNA"/>
</dbReference>
<dbReference type="Proteomes" id="UP000483035">
    <property type="component" value="Unassembled WGS sequence"/>
</dbReference>
<comment type="caution">
    <text evidence="1">The sequence shown here is derived from an EMBL/GenBank/DDBJ whole genome shotgun (WGS) entry which is preliminary data.</text>
</comment>
<dbReference type="RefSeq" id="WP_163992884.1">
    <property type="nucleotide sequence ID" value="NZ_WUEY01000024.1"/>
</dbReference>
<evidence type="ECO:0000313" key="2">
    <source>
        <dbReference type="Proteomes" id="UP000483035"/>
    </source>
</evidence>
<sequence length="64" mass="7205">MKLVTSSCHVELTPVVTTPEAYIEAGSLFEWRPYPAIAIAKQHMSLLKIASDLGDDVFIRWSDR</sequence>
<proteinExistence type="predicted"/>
<accession>A0A6L9UJF7</accession>
<gene>
    <name evidence="1" type="ORF">GR212_31205</name>
</gene>
<reference evidence="1 2" key="1">
    <citation type="submission" date="2019-12" db="EMBL/GenBank/DDBJ databases">
        <title>Rhizobium genotypes associated with high levels of biological nitrogen fixation by grain legumes in a temperate-maritime cropping system.</title>
        <authorList>
            <person name="Maluk M."/>
            <person name="Francesc Ferrando Molina F."/>
            <person name="Lopez Del Egido L."/>
            <person name="Lafos M."/>
            <person name="Langarica-Fuentes A."/>
            <person name="Gebre Yohannes G."/>
            <person name="Young M.W."/>
            <person name="Martin P."/>
            <person name="Gantlett R."/>
            <person name="Kenicer G."/>
            <person name="Hawes C."/>
            <person name="Begg G.S."/>
            <person name="Quilliam R.S."/>
            <person name="Squire G.R."/>
            <person name="Poole P.S."/>
            <person name="Young P.W."/>
            <person name="Iannetta P.M."/>
            <person name="James E.K."/>
        </authorList>
    </citation>
    <scope>NUCLEOTIDE SEQUENCE [LARGE SCALE GENOMIC DNA]</scope>
    <source>
        <strain evidence="1 2">JHI1118</strain>
    </source>
</reference>
<organism evidence="1 2">
    <name type="scientific">Rhizobium lusitanum</name>
    <dbReference type="NCBI Taxonomy" id="293958"/>
    <lineage>
        <taxon>Bacteria</taxon>
        <taxon>Pseudomonadati</taxon>
        <taxon>Pseudomonadota</taxon>
        <taxon>Alphaproteobacteria</taxon>
        <taxon>Hyphomicrobiales</taxon>
        <taxon>Rhizobiaceae</taxon>
        <taxon>Rhizobium/Agrobacterium group</taxon>
        <taxon>Rhizobium</taxon>
    </lineage>
</organism>